<organism evidence="2 3">
    <name type="scientific">Nocardioides currus</name>
    <dbReference type="NCBI Taxonomy" id="2133958"/>
    <lineage>
        <taxon>Bacteria</taxon>
        <taxon>Bacillati</taxon>
        <taxon>Actinomycetota</taxon>
        <taxon>Actinomycetes</taxon>
        <taxon>Propionibacteriales</taxon>
        <taxon>Nocardioidaceae</taxon>
        <taxon>Nocardioides</taxon>
    </lineage>
</organism>
<dbReference type="SUPFAM" id="SSF54909">
    <property type="entry name" value="Dimeric alpha+beta barrel"/>
    <property type="match status" value="1"/>
</dbReference>
<dbReference type="Pfam" id="PF07045">
    <property type="entry name" value="DUF1330"/>
    <property type="match status" value="1"/>
</dbReference>
<dbReference type="InterPro" id="IPR011008">
    <property type="entry name" value="Dimeric_a/b-barrel"/>
</dbReference>
<dbReference type="PANTHER" id="PTHR41521">
    <property type="match status" value="1"/>
</dbReference>
<proteinExistence type="predicted"/>
<comment type="caution">
    <text evidence="2">The sequence shown here is derived from an EMBL/GenBank/DDBJ whole genome shotgun (WGS) entry which is preliminary data.</text>
</comment>
<evidence type="ECO:0000259" key="1">
    <source>
        <dbReference type="Pfam" id="PF07045"/>
    </source>
</evidence>
<dbReference type="EMBL" id="PYXZ01000001">
    <property type="protein sequence ID" value="PUA83121.1"/>
    <property type="molecule type" value="Genomic_DNA"/>
</dbReference>
<dbReference type="InterPro" id="IPR010753">
    <property type="entry name" value="DUF1330"/>
</dbReference>
<protein>
    <submittedName>
        <fullName evidence="2">DUF1330 domain-containing protein</fullName>
    </submittedName>
</protein>
<dbReference type="Proteomes" id="UP000244867">
    <property type="component" value="Unassembled WGS sequence"/>
</dbReference>
<dbReference type="RefSeq" id="WP_108343304.1">
    <property type="nucleotide sequence ID" value="NZ_PYXZ01000001.1"/>
</dbReference>
<dbReference type="Gene3D" id="3.30.70.100">
    <property type="match status" value="1"/>
</dbReference>
<dbReference type="PANTHER" id="PTHR41521:SF4">
    <property type="entry name" value="BLR0684 PROTEIN"/>
    <property type="match status" value="1"/>
</dbReference>
<reference evidence="2 3" key="1">
    <citation type="submission" date="2018-03" db="EMBL/GenBank/DDBJ databases">
        <authorList>
            <person name="Keele B.F."/>
        </authorList>
    </citation>
    <scope>NUCLEOTIDE SEQUENCE [LARGE SCALE GENOMIC DNA]</scope>
    <source>
        <strain evidence="2 3">IB-3</strain>
    </source>
</reference>
<sequence length="96" mass="10048">MSAYWISTYREITDEAKVAAYAELAGPALRAAGGTFVARGLPEQTYEAGEVTRTVVIVFDSVDAARAAHDSAAYQEALAALDGGAVRDMRVVPGVA</sequence>
<dbReference type="OrthoDB" id="121598at2"/>
<evidence type="ECO:0000313" key="2">
    <source>
        <dbReference type="EMBL" id="PUA83121.1"/>
    </source>
</evidence>
<feature type="domain" description="DUF1330" evidence="1">
    <location>
        <begin position="2"/>
        <end position="95"/>
    </location>
</feature>
<name>A0A2R7Z3A8_9ACTN</name>
<accession>A0A2R7Z3A8</accession>
<dbReference type="AlphaFoldDB" id="A0A2R7Z3A8"/>
<gene>
    <name evidence="2" type="ORF">C7S10_03410</name>
</gene>
<evidence type="ECO:0000313" key="3">
    <source>
        <dbReference type="Proteomes" id="UP000244867"/>
    </source>
</evidence>
<keyword evidence="3" id="KW-1185">Reference proteome</keyword>